<proteinExistence type="predicted"/>
<evidence type="ECO:0000256" key="1">
    <source>
        <dbReference type="SAM" id="Phobius"/>
    </source>
</evidence>
<feature type="transmembrane region" description="Helical" evidence="1">
    <location>
        <begin position="32"/>
        <end position="56"/>
    </location>
</feature>
<sequence>MMIFRVATGPFYEEFQQCVTYGFYSEPWQEQLYTTFSLVCMFVMPLIILVSTYVCTVITIARSFNKDCFPCNTPRHDTENTTVEELNLVIPRRGFGGNWLMSRRRRRCVQTHVGFARAVGVNHPVEFPETRTSRWEGWRGGSLGHTGVTMGDRMESQQR</sequence>
<keyword evidence="1" id="KW-0812">Transmembrane</keyword>
<protein>
    <submittedName>
        <fullName evidence="2">Uncharacterized protein</fullName>
    </submittedName>
</protein>
<reference evidence="2" key="1">
    <citation type="submission" date="2020-11" db="EMBL/GenBank/DDBJ databases">
        <authorList>
            <person name="Tran Van P."/>
        </authorList>
    </citation>
    <scope>NUCLEOTIDE SEQUENCE</scope>
</reference>
<evidence type="ECO:0000313" key="2">
    <source>
        <dbReference type="EMBL" id="CAD7196199.1"/>
    </source>
</evidence>
<accession>A0A7R8Z8R6</accession>
<name>A0A7R8Z8R6_TIMDO</name>
<organism evidence="2">
    <name type="scientific">Timema douglasi</name>
    <name type="common">Walking stick</name>
    <dbReference type="NCBI Taxonomy" id="61478"/>
    <lineage>
        <taxon>Eukaryota</taxon>
        <taxon>Metazoa</taxon>
        <taxon>Ecdysozoa</taxon>
        <taxon>Arthropoda</taxon>
        <taxon>Hexapoda</taxon>
        <taxon>Insecta</taxon>
        <taxon>Pterygota</taxon>
        <taxon>Neoptera</taxon>
        <taxon>Polyneoptera</taxon>
        <taxon>Phasmatodea</taxon>
        <taxon>Timematodea</taxon>
        <taxon>Timematoidea</taxon>
        <taxon>Timematidae</taxon>
        <taxon>Timema</taxon>
    </lineage>
</organism>
<gene>
    <name evidence="2" type="ORF">TDIB3V08_LOCUS2552</name>
</gene>
<dbReference type="EMBL" id="OA565046">
    <property type="protein sequence ID" value="CAD7196199.1"/>
    <property type="molecule type" value="Genomic_DNA"/>
</dbReference>
<keyword evidence="1" id="KW-1133">Transmembrane helix</keyword>
<dbReference type="SUPFAM" id="SSF81321">
    <property type="entry name" value="Family A G protein-coupled receptor-like"/>
    <property type="match status" value="1"/>
</dbReference>
<keyword evidence="1" id="KW-0472">Membrane</keyword>
<dbReference type="AlphaFoldDB" id="A0A7R8Z8R6"/>
<dbReference type="Gene3D" id="1.20.1070.10">
    <property type="entry name" value="Rhodopsin 7-helix transmembrane proteins"/>
    <property type="match status" value="1"/>
</dbReference>